<feature type="transmembrane region" description="Helical" evidence="12">
    <location>
        <begin position="379"/>
        <end position="402"/>
    </location>
</feature>
<feature type="transmembrane region" description="Helical" evidence="12">
    <location>
        <begin position="233"/>
        <end position="255"/>
    </location>
</feature>
<dbReference type="Proteomes" id="UP000663845">
    <property type="component" value="Unassembled WGS sequence"/>
</dbReference>
<evidence type="ECO:0000256" key="1">
    <source>
        <dbReference type="ARBA" id="ARBA00004141"/>
    </source>
</evidence>
<feature type="domain" description="ABC transmembrane type-1" evidence="14">
    <location>
        <begin position="861"/>
        <end position="1083"/>
    </location>
</feature>
<comment type="similarity">
    <text evidence="2">Belongs to the ABC transporter superfamily. ABCB family. Multidrug resistance exporter (TC 3.A.1.201) subfamily.</text>
</comment>
<dbReference type="EMBL" id="CAJNOG010000188">
    <property type="protein sequence ID" value="CAF1055449.1"/>
    <property type="molecule type" value="Genomic_DNA"/>
</dbReference>
<feature type="transmembrane region" description="Helical" evidence="12">
    <location>
        <begin position="669"/>
        <end position="692"/>
    </location>
</feature>
<evidence type="ECO:0000256" key="5">
    <source>
        <dbReference type="ARBA" id="ARBA00022737"/>
    </source>
</evidence>
<feature type="domain" description="ABC transporter" evidence="13">
    <location>
        <begin position="441"/>
        <end position="681"/>
    </location>
</feature>
<dbReference type="PANTHER" id="PTHR43394:SF27">
    <property type="entry name" value="ATP-DEPENDENT TRANSLOCASE ABCB1-LIKE"/>
    <property type="match status" value="1"/>
</dbReference>
<evidence type="ECO:0000256" key="3">
    <source>
        <dbReference type="ARBA" id="ARBA00022448"/>
    </source>
</evidence>
<feature type="transmembrane region" description="Helical" evidence="12">
    <location>
        <begin position="347"/>
        <end position="367"/>
    </location>
</feature>
<dbReference type="GO" id="GO:0015421">
    <property type="term" value="F:ABC-type oligopeptide transporter activity"/>
    <property type="evidence" value="ECO:0007669"/>
    <property type="project" value="TreeGrafter"/>
</dbReference>
<keyword evidence="5" id="KW-0677">Repeat</keyword>
<accession>A0A814KSW6</accession>
<evidence type="ECO:0000256" key="6">
    <source>
        <dbReference type="ARBA" id="ARBA00022741"/>
    </source>
</evidence>
<dbReference type="GO" id="GO:0005524">
    <property type="term" value="F:ATP binding"/>
    <property type="evidence" value="ECO:0007669"/>
    <property type="project" value="UniProtKB-KW"/>
</dbReference>
<dbReference type="Gene3D" id="3.40.50.300">
    <property type="entry name" value="P-loop containing nucleotide triphosphate hydrolases"/>
    <property type="match status" value="3"/>
</dbReference>
<evidence type="ECO:0000256" key="9">
    <source>
        <dbReference type="ARBA" id="ARBA00022989"/>
    </source>
</evidence>
<feature type="domain" description="ABC transmembrane type-1" evidence="14">
    <location>
        <begin position="72"/>
        <end position="404"/>
    </location>
</feature>
<evidence type="ECO:0000256" key="2">
    <source>
        <dbReference type="ARBA" id="ARBA00007577"/>
    </source>
</evidence>
<dbReference type="Gene3D" id="1.20.1560.10">
    <property type="entry name" value="ABC transporter type 1, transmembrane domain"/>
    <property type="match status" value="3"/>
</dbReference>
<feature type="transmembrane region" description="Helical" evidence="12">
    <location>
        <begin position="1059"/>
        <end position="1079"/>
    </location>
</feature>
<sequence length="1365" mass="153710">MFKRKQSDASIPLLSHSENEPIQSKNKSTLFGKFYGEKIETSTTNEKSSSRKTVSFIELFQFADKWDILLLIIGFSLSLIQGFIFPWTLYLLGRLCGTFAQRVYDQCLFVASSQCPFGIDINTIPYNQYYKLCHSNNSAIQLVIEDYPDFHKRIYHLIVNLIVLACIQFFVSGIGYMVFTTTSKRQTNRIRQLLFRTILNKTLTYFDTHSSTEWYMKLSSNIDHIALGIGDKLTTFITTSLYSLFGMIICLFIYWPLALVLFIIIFWNFFLISYLSTVITRISVDEMRTYAKAGSVAQEGLSALRTVLANNAVGFIIKRYTNYLDLVQRYTKKKSIVFGLIHSTLKFVAYLFNAVCLITVIFIFRHLSEKNQPSINDILTILTVAGICLGLVTQAGAFSVFVSEAKGAAVDVFAMLNEDQITNEDINDDKHLRTKASFNNIQFTHVTFTYPSRPTTYALNDISFSLDRGNTVALVGHSGSGKSSCIQLLTRFYDVTSGEILLDGINLTDYNRQWLRQHIAIVNQDAAIFSTTIFYNIQYGNAKATRKDVIEAAKQANAHTFIMALPNVITRISVDEMRTYAKAGSVAQEGLSALRTILANNAVGFIIKRYTNYLDLVQRYTKKKSIVFGLIHSTLKIVAYLFNVVCLITVIFIFRHLSEKNQPSINDILTILTVAGICLGLVTQAGAFSVFVSEAKGAAVDVFAMLNEDQTTNEDINDDKHLRTEASFNNIQFTHVTFTYPSRPTTYALNDISFSLDRGNTVALVGHSGSGKSSCIQLLTRFYDVTSGEILLDGINLTDYNRQWLRQHIAIVNQDAAIFSTTIFYNIQYGNAKATRKDVIEAAKQANAHTFIMALPNHANFAVAATAFIKRLRIKALTAFFRQEVGWHDRQENNSTALCVRLSTDADDVKRLLNIRIIFVIQAIGTLFIGTIIGLIINWRLMLIVNIQLIIYALVVAGIIYINERNTIVHNKIIQEATTLTVECISNIRTVRQLGKDKDFSNQYNALIDQTQLPTKTIVALGFLSGIRHSIGRFAVGILYAVGLKFVDDKLLSLDEMTIVFVYAIFISVGTMITEMAAAEIGRTGTASRNFVNLFERQSLIDIEASNKHKPNSFNSDINFDQVTFSYPTRPHIKILDHLSMQIHRGQTIALVGPSGCGKSSIIQLLTRFYDVDDGHLFIDNNDIRSLDVDWWRSQIGLVNQEPILFDTTIKENILFGCQYRSQSLPTDEQIIQVAKLAKIHDFICSLPQAYETNVGVEGTQMSTGQKQRIVIARCLLRQTKLLLFDEATSALDTVNEQLIQQALEEAHLNENSTTIIVAHRLSTIQRCNMIYVFNNQGDIIESGTHETLLALKGIYYRMITAFTH</sequence>
<dbReference type="PROSITE" id="PS50929">
    <property type="entry name" value="ABC_TM1F"/>
    <property type="match status" value="3"/>
</dbReference>
<feature type="transmembrane region" description="Helical" evidence="12">
    <location>
        <begin position="943"/>
        <end position="962"/>
    </location>
</feature>
<gene>
    <name evidence="15" type="ORF">JYZ213_LOCUS18919</name>
</gene>
<protein>
    <submittedName>
        <fullName evidence="15">Uncharacterized protein</fullName>
    </submittedName>
</protein>
<keyword evidence="8" id="KW-1278">Translocase</keyword>
<comment type="subcellular location">
    <subcellularLocation>
        <location evidence="1">Membrane</location>
        <topology evidence="1">Multi-pass membrane protein</topology>
    </subcellularLocation>
</comment>
<dbReference type="InterPro" id="IPR011527">
    <property type="entry name" value="ABC1_TM_dom"/>
</dbReference>
<dbReference type="FunFam" id="3.40.50.300:FF:000479">
    <property type="entry name" value="Multidrug resistance protein 1A"/>
    <property type="match status" value="1"/>
</dbReference>
<evidence type="ECO:0000313" key="15">
    <source>
        <dbReference type="EMBL" id="CAF1055449.1"/>
    </source>
</evidence>
<dbReference type="PANTHER" id="PTHR43394">
    <property type="entry name" value="ATP-DEPENDENT PERMEASE MDL1, MITOCHONDRIAL"/>
    <property type="match status" value="1"/>
</dbReference>
<keyword evidence="9 12" id="KW-1133">Transmembrane helix</keyword>
<feature type="domain" description="ABC transmembrane type-1" evidence="14">
    <location>
        <begin position="569"/>
        <end position="694"/>
    </location>
</feature>
<dbReference type="Pfam" id="PF00005">
    <property type="entry name" value="ABC_tran"/>
    <property type="match status" value="3"/>
</dbReference>
<keyword evidence="4 12" id="KW-0812">Transmembrane</keyword>
<dbReference type="InterPro" id="IPR036640">
    <property type="entry name" value="ABC1_TM_sf"/>
</dbReference>
<dbReference type="SUPFAM" id="SSF52540">
    <property type="entry name" value="P-loop containing nucleoside triphosphate hydrolases"/>
    <property type="match status" value="3"/>
</dbReference>
<evidence type="ECO:0000256" key="8">
    <source>
        <dbReference type="ARBA" id="ARBA00022967"/>
    </source>
</evidence>
<dbReference type="PROSITE" id="PS50893">
    <property type="entry name" value="ABC_TRANSPORTER_2"/>
    <property type="match status" value="3"/>
</dbReference>
<keyword evidence="3" id="KW-0813">Transport</keyword>
<keyword evidence="11" id="KW-0325">Glycoprotein</keyword>
<feature type="transmembrane region" description="Helical" evidence="12">
    <location>
        <begin position="917"/>
        <end position="937"/>
    </location>
</feature>
<dbReference type="GO" id="GO:0005743">
    <property type="term" value="C:mitochondrial inner membrane"/>
    <property type="evidence" value="ECO:0007669"/>
    <property type="project" value="TreeGrafter"/>
</dbReference>
<evidence type="ECO:0000259" key="14">
    <source>
        <dbReference type="PROSITE" id="PS50929"/>
    </source>
</evidence>
<comment type="caution">
    <text evidence="15">The sequence shown here is derived from an EMBL/GenBank/DDBJ whole genome shotgun (WGS) entry which is preliminary data.</text>
</comment>
<evidence type="ECO:0000256" key="7">
    <source>
        <dbReference type="ARBA" id="ARBA00022840"/>
    </source>
</evidence>
<name>A0A814KSW6_9BILA</name>
<dbReference type="Pfam" id="PF00664">
    <property type="entry name" value="ABC_membrane"/>
    <property type="match status" value="3"/>
</dbReference>
<feature type="transmembrane region" description="Helical" evidence="12">
    <location>
        <begin position="637"/>
        <end position="657"/>
    </location>
</feature>
<dbReference type="SMART" id="SM00382">
    <property type="entry name" value="AAA"/>
    <property type="match status" value="3"/>
</dbReference>
<dbReference type="GO" id="GO:0090374">
    <property type="term" value="P:oligopeptide export from mitochondrion"/>
    <property type="evidence" value="ECO:0007669"/>
    <property type="project" value="TreeGrafter"/>
</dbReference>
<evidence type="ECO:0000256" key="12">
    <source>
        <dbReference type="SAM" id="Phobius"/>
    </source>
</evidence>
<feature type="transmembrane region" description="Helical" evidence="12">
    <location>
        <begin position="68"/>
        <end position="89"/>
    </location>
</feature>
<dbReference type="InterPro" id="IPR003593">
    <property type="entry name" value="AAA+_ATPase"/>
</dbReference>
<keyword evidence="6" id="KW-0547">Nucleotide-binding</keyword>
<reference evidence="15" key="1">
    <citation type="submission" date="2021-02" db="EMBL/GenBank/DDBJ databases">
        <authorList>
            <person name="Nowell W R."/>
        </authorList>
    </citation>
    <scope>NUCLEOTIDE SEQUENCE</scope>
</reference>
<proteinExistence type="inferred from homology"/>
<dbReference type="SUPFAM" id="SSF90123">
    <property type="entry name" value="ABC transporter transmembrane region"/>
    <property type="match status" value="3"/>
</dbReference>
<feature type="domain" description="ABC transporter" evidence="13">
    <location>
        <begin position="1118"/>
        <end position="1362"/>
    </location>
</feature>
<dbReference type="InterPro" id="IPR027417">
    <property type="entry name" value="P-loop_NTPase"/>
</dbReference>
<feature type="transmembrane region" description="Helical" evidence="12">
    <location>
        <begin position="154"/>
        <end position="179"/>
    </location>
</feature>
<feature type="transmembrane region" description="Helical" evidence="12">
    <location>
        <begin position="261"/>
        <end position="282"/>
    </location>
</feature>
<evidence type="ECO:0000313" key="16">
    <source>
        <dbReference type="Proteomes" id="UP000663845"/>
    </source>
</evidence>
<keyword evidence="7" id="KW-0067">ATP-binding</keyword>
<feature type="transmembrane region" description="Helical" evidence="12">
    <location>
        <begin position="1031"/>
        <end position="1047"/>
    </location>
</feature>
<evidence type="ECO:0000256" key="10">
    <source>
        <dbReference type="ARBA" id="ARBA00023136"/>
    </source>
</evidence>
<evidence type="ECO:0000256" key="11">
    <source>
        <dbReference type="ARBA" id="ARBA00023180"/>
    </source>
</evidence>
<dbReference type="GO" id="GO:0016887">
    <property type="term" value="F:ATP hydrolysis activity"/>
    <property type="evidence" value="ECO:0007669"/>
    <property type="project" value="InterPro"/>
</dbReference>
<organism evidence="15 16">
    <name type="scientific">Adineta steineri</name>
    <dbReference type="NCBI Taxonomy" id="433720"/>
    <lineage>
        <taxon>Eukaryota</taxon>
        <taxon>Metazoa</taxon>
        <taxon>Spiralia</taxon>
        <taxon>Gnathifera</taxon>
        <taxon>Rotifera</taxon>
        <taxon>Eurotatoria</taxon>
        <taxon>Bdelloidea</taxon>
        <taxon>Adinetida</taxon>
        <taxon>Adinetidae</taxon>
        <taxon>Adineta</taxon>
    </lineage>
</organism>
<feature type="domain" description="ABC transporter" evidence="13">
    <location>
        <begin position="731"/>
        <end position="981"/>
    </location>
</feature>
<keyword evidence="10 12" id="KW-0472">Membrane</keyword>
<evidence type="ECO:0000259" key="13">
    <source>
        <dbReference type="PROSITE" id="PS50893"/>
    </source>
</evidence>
<evidence type="ECO:0000256" key="4">
    <source>
        <dbReference type="ARBA" id="ARBA00022692"/>
    </source>
</evidence>
<dbReference type="InterPro" id="IPR003439">
    <property type="entry name" value="ABC_transporter-like_ATP-bd"/>
</dbReference>
<dbReference type="InterPro" id="IPR039421">
    <property type="entry name" value="Type_1_exporter"/>
</dbReference>